<dbReference type="KEGG" id="pbor:BSF38_04904"/>
<evidence type="ECO:0000313" key="2">
    <source>
        <dbReference type="Proteomes" id="UP000186309"/>
    </source>
</evidence>
<evidence type="ECO:0000313" key="1">
    <source>
        <dbReference type="EMBL" id="APW63340.1"/>
    </source>
</evidence>
<protein>
    <submittedName>
        <fullName evidence="1">Uncharacterized protein</fullName>
    </submittedName>
</protein>
<gene>
    <name evidence="1" type="ORF">BSF38_04904</name>
</gene>
<dbReference type="AlphaFoldDB" id="A0A1U7CWK9"/>
<reference evidence="2" key="1">
    <citation type="submission" date="2016-12" db="EMBL/GenBank/DDBJ databases">
        <title>Comparative genomics of four Isosphaeraceae planctomycetes: a common pool of plasmids and glycoside hydrolase genes.</title>
        <authorList>
            <person name="Ivanova A."/>
        </authorList>
    </citation>
    <scope>NUCLEOTIDE SEQUENCE [LARGE SCALE GENOMIC DNA]</scope>
    <source>
        <strain evidence="2">PX4</strain>
    </source>
</reference>
<proteinExistence type="predicted"/>
<name>A0A1U7CWK9_9BACT</name>
<dbReference type="STRING" id="1387353.BSF38_04904"/>
<dbReference type="EMBL" id="CP019082">
    <property type="protein sequence ID" value="APW63340.1"/>
    <property type="molecule type" value="Genomic_DNA"/>
</dbReference>
<accession>A0A1U7CWK9</accession>
<keyword evidence="2" id="KW-1185">Reference proteome</keyword>
<sequence length="77" mass="8973">MTGAVRIAAAALPRRRDVDTEWEWSCSCDSSDCRKLHLSGFFHVFQAVRYRYLALLDDWSIAENQDEVDALKRQIRI</sequence>
<organism evidence="1 2">
    <name type="scientific">Paludisphaera borealis</name>
    <dbReference type="NCBI Taxonomy" id="1387353"/>
    <lineage>
        <taxon>Bacteria</taxon>
        <taxon>Pseudomonadati</taxon>
        <taxon>Planctomycetota</taxon>
        <taxon>Planctomycetia</taxon>
        <taxon>Isosphaerales</taxon>
        <taxon>Isosphaeraceae</taxon>
        <taxon>Paludisphaera</taxon>
    </lineage>
</organism>
<dbReference type="Proteomes" id="UP000186309">
    <property type="component" value="Chromosome"/>
</dbReference>